<dbReference type="PROSITE" id="PS51257">
    <property type="entry name" value="PROKAR_LIPOPROTEIN"/>
    <property type="match status" value="1"/>
</dbReference>
<organism evidence="1 2">
    <name type="scientific">Mucilaginibacter celer</name>
    <dbReference type="NCBI Taxonomy" id="2305508"/>
    <lineage>
        <taxon>Bacteria</taxon>
        <taxon>Pseudomonadati</taxon>
        <taxon>Bacteroidota</taxon>
        <taxon>Sphingobacteriia</taxon>
        <taxon>Sphingobacteriales</taxon>
        <taxon>Sphingobacteriaceae</taxon>
        <taxon>Mucilaginibacter</taxon>
    </lineage>
</organism>
<proteinExistence type="predicted"/>
<keyword evidence="2" id="KW-1185">Reference proteome</keyword>
<dbReference type="EMBL" id="CP032869">
    <property type="protein sequence ID" value="AYL98852.1"/>
    <property type="molecule type" value="Genomic_DNA"/>
</dbReference>
<dbReference type="OrthoDB" id="1351044at2"/>
<evidence type="ECO:0000313" key="1">
    <source>
        <dbReference type="EMBL" id="AYL98852.1"/>
    </source>
</evidence>
<sequence>MKIYHLILLTVLLAACKAKPAKIAQDTSKVKTGKVLSASYKASSKVVSAAADTTNIAEQLDAFANYYVVIADTGSNYYQLKDKMLELSKNTGIEIDTMDRYYDKKKDLIKLPDNYPEDDIFAGDYFMRRNPSETLSLEYLDSYKDNSGKKMIALVSGIYQNKASADSALVVLQPSKTAFAIKSKIYVGCLH</sequence>
<reference evidence="1 2" key="1">
    <citation type="submission" date="2018-10" db="EMBL/GenBank/DDBJ databases">
        <title>Genome sequencing of Mucilaginibacter sp. HYN0043.</title>
        <authorList>
            <person name="Kim M."/>
            <person name="Yi H."/>
        </authorList>
    </citation>
    <scope>NUCLEOTIDE SEQUENCE [LARGE SCALE GENOMIC DNA]</scope>
    <source>
        <strain evidence="1 2">HYN0043</strain>
    </source>
</reference>
<dbReference type="Proteomes" id="UP000270046">
    <property type="component" value="Chromosome"/>
</dbReference>
<dbReference type="AlphaFoldDB" id="A0A494W6C9"/>
<protein>
    <submittedName>
        <fullName evidence="1">Uncharacterized protein</fullName>
    </submittedName>
</protein>
<name>A0A494W6C9_9SPHI</name>
<evidence type="ECO:0000313" key="2">
    <source>
        <dbReference type="Proteomes" id="UP000270046"/>
    </source>
</evidence>
<accession>A0A494W6C9</accession>
<dbReference type="KEGG" id="muh:HYN43_027850"/>
<dbReference type="RefSeq" id="WP_119407118.1">
    <property type="nucleotide sequence ID" value="NZ_CP032869.1"/>
</dbReference>
<gene>
    <name evidence="1" type="ORF">HYN43_027850</name>
</gene>